<proteinExistence type="predicted"/>
<evidence type="ECO:0000313" key="1">
    <source>
        <dbReference type="EMBL" id="KAJ8631614.1"/>
    </source>
</evidence>
<reference evidence="1 2" key="1">
    <citation type="journal article" date="2022" name="Hortic Res">
        <title>A haplotype resolved chromosomal level avocado genome allows analysis of novel avocado genes.</title>
        <authorList>
            <person name="Nath O."/>
            <person name="Fletcher S.J."/>
            <person name="Hayward A."/>
            <person name="Shaw L.M."/>
            <person name="Masouleh A.K."/>
            <person name="Furtado A."/>
            <person name="Henry R.J."/>
            <person name="Mitter N."/>
        </authorList>
    </citation>
    <scope>NUCLEOTIDE SEQUENCE [LARGE SCALE GENOMIC DNA]</scope>
    <source>
        <strain evidence="2">cv. Hass</strain>
    </source>
</reference>
<name>A0ACC2LDT1_PERAE</name>
<evidence type="ECO:0000313" key="2">
    <source>
        <dbReference type="Proteomes" id="UP001234297"/>
    </source>
</evidence>
<accession>A0ACC2LDT1</accession>
<organism evidence="1 2">
    <name type="scientific">Persea americana</name>
    <name type="common">Avocado</name>
    <dbReference type="NCBI Taxonomy" id="3435"/>
    <lineage>
        <taxon>Eukaryota</taxon>
        <taxon>Viridiplantae</taxon>
        <taxon>Streptophyta</taxon>
        <taxon>Embryophyta</taxon>
        <taxon>Tracheophyta</taxon>
        <taxon>Spermatophyta</taxon>
        <taxon>Magnoliopsida</taxon>
        <taxon>Magnoliidae</taxon>
        <taxon>Laurales</taxon>
        <taxon>Lauraceae</taxon>
        <taxon>Persea</taxon>
    </lineage>
</organism>
<gene>
    <name evidence="1" type="ORF">MRB53_024937</name>
</gene>
<protein>
    <submittedName>
        <fullName evidence="1">Uncharacterized protein</fullName>
    </submittedName>
</protein>
<dbReference type="EMBL" id="CM056815">
    <property type="protein sequence ID" value="KAJ8631614.1"/>
    <property type="molecule type" value="Genomic_DNA"/>
</dbReference>
<keyword evidence="2" id="KW-1185">Reference proteome</keyword>
<sequence>MSFDGSFTSKSALERFLARCPKLQSNLRFLKIVQKGDAMTDDEVVNLLAEPLLHPNYTIPLFGCFRPLGGKIVESAVCLLRLVPEIKMDSGWDDREEISEDDINVIEFYTKSGRGLRLHELTSLALCRVLDLAPSLLGSVISYFRFAPPPFKCLSMIHSALNLSEQGQAHLVDVIRVSYRFLLMEPKVFSELWNWSCFLDLVQQFSADVDLVNGSEVIKNIHDLRWCGIQILSVILRISDRATENFGLTGDTSHSCFLRWEEFCQDVSLEKASYYLEANELETGEFLEGKINFSPGYFLQSFSDGCPIISSSRFYEIESMKRNRSVTRSVETPFVLTSAVKKSFEMVLLALNQRWPVLLHGPTGSGKTALISKLAQVSGNQVLFLHMDEQLDSKSLIGSYICTEQPGEFKWQPGSLTQALVTGLWVVFEDIDKAPSEVLSILLPLLEGANSFATGRGEAVNVGEGFRLFATVSSSKHDFCHTAGKISLGVLWRKVMIGNPSYEDMLDIIGTWYPSLQSLSEELIATFKRVNTFYDRLAFSRFSLRDLLKWCKRIAGSGFSFSGLALTDSICKCIFLEAVDIFAASSASSVTRLSLMKEIASMWNIPISQVDSLYPPNKPIIQNFPSDLQVGRVALERTHKMACNQMRVFVDIRSSLYVLERITCSVKYNEPVLLVGETGTGKTTLVQNLAARLGQPLTVLNLSQQSDVADLLGGFKPTDVRMVFIPLHEEFKALFCKTFSVKGNDEYLRRLEVYAMKKYWKKLLHAFQKIVDLVRRQVSESGESGCGTKRKRPLTEEVICDWESFSMRIDAACNQLGNSTRMSFCFVEGAFITSLKKGHWILLDEVNLAPPETLQRIIGVLEGENGTLCLSERGDVDYINRHPQFRIFACMNPATDAGKRDLPYSLRSRFTEYFVDDILDREELILFIGRYMNDAQCNRDIVDKVVDFYLNAKKESEDRLQDGANQKPQFSLRSLARALEYTMKAKAAFGFERALYDGFCMFFLTLLDASSAKRMKEMILKYLLGGKLPPNVPFDGYFEKKSYSKDIQTCNAFLDSYILTKSIREHLRDLARAVFIKRYPVLLQGPTSSGKTSLVQYLAAITGHEFVRINNHEHTDLQEYFGSYITDSYGKLIFQEGVLVKAVRYGYWIVLDELNLAPSDVLEALNRLLDDNRELFVPELQETLRAHPDFMLFATQNPPTLYGGRKMLSRAFRNRFLEIQVDEIPEDELSTILEKKCKISERRALKMVDVMKDLQLHRQSSKVFAGKHGFITPRDLFRWADRFQTFGNSYDDLAKDGYFLLAERLRDDNEKNVVQEFLEKRLRVKLIKDELYKQEMEESNSDLDFSKHSIVLENLGNIIWTRSMWRLYFLIERCYKLREPVLLVGETGGGKTTVCQLLSIVTGSRLHTLNCHMYTETSDFLGGFYPVRDRSRLAMEFKYHIEKLKQSKIFLLYQKVTVISSDIEQASSTLNLLNEVLNDYRQGAISHPDVREEDLDAFEQVKLNLLQLQQSWQTLFLWQDGPLVQAMKAGDLFLVDEISLADDSVLERLNSVLEPERKLSLAEKGGPELEKITAHPNFFLLATMNPGGDYGKKELSPALRNRFTEIWVPPVTDLNELRSIAAERLINSEISCLADSMIKFWEWFNQLQTGRVLTVRDLLSWVAFINATGRSLGYEHAFIHGAFLVLLDGLSLGTGISKHDSKRLRERCLSFLLEQSQEGNSNLINPHISKMENYGWGDIGRIANLCPNNGQSEHLFGVYPFYIVKGDKDCKREGFEFFAPTTRRNALRVLRALQLPKPVLLEGSPGVGKTSLVVALAEFSGHTVVRINLSEQTDIMDLLGSDLPVEGEKGMKFAWSDGILLQALKNGSWVLLDELNLAPQSVLEGLNAILDHRAEVYIPELGQSFKCPPSFRVFACQNPSCQGGGRKGLPKSFLNRFTKVYVDELVEDDYLFICSSLYPTISKELLSKLIHFNNRLYEDTMLCSKFGQDGSPWEFNLRDIIRSCQIIESAPEKSRIYSFLDIVYIQRMRTVTDRKEVLKLFEEVFGMKLYINQYPRVQINPRYLIVGNAYVERNYFQPSKVLKSQLHILPGICYSLEAALQCVQHQWLCILVGPSSSGKTSLIRLLAQLTGNTLNELNLSSGTDISELLGCFEQYSAFRKCRSVIAEIERYINEYSSLCLESSAEAFMMENKDLVGEWLTFVSSKNRTFDSEHVEHWKGGPSNLLSELVKIIEKLKGCLERNHLPVSWSYKELNKSLQTIFELQEYNRMQSFSPKFEWVSGGLVKAIEHGEWIVLENANLCNPTVLDRINSLVEPSGSITVNECGLVDGKPLVLHAHPKFRMFLTVDPRYGEISRAMRNRGVEVYMMQPYCLLDDCASYDSTEAAERRDLKRFLVLSGIPVCKLVDAMADAHIYVRDEGLRLGIHVTLLELTRWVQLFQQLIMNGNRPTWSLQVSWEHIYLSSFGEAEGSEIIEHVKHSILLASDSSVYDPLLGCSSSLPGGWPAPLKLRNFVWHSKEACIKQNCMYLDFLGAECAKYNLTVTDNRSLSVPVPSVTSIGHTDISLLDATKRVSPSVIPIQILHHILFPNSARWRGSKSTELPNFDLARANKMMFFAANWTIEQANESDITSYLLWFRWYSSQIQPYCGFFDSFLTILEQEINHPILTFIVDCRKEIISSVDLDRQPVPLFTLELAESYSSNVPLLTSRKPLSNAIYSVSLLRLSLQQWNIEDEYACGEEKQHFRMLPMLKSLRQLEKRVLNLIVESPCFDLLFQLYSDLLEHHTWFWKGITSFDLECLYISWCSLKKDARKLHNICAEEVDSFLVESRNLDEVSSWNFHSQKSMLWVHGGHPFIPSSAGLYFKMQQLLELCDEIWPRKPKSWKQISSRDDCFMAVASATTGLRHLAMEGVCMSSYFVNKCGQHQEDADIVHQLGDIYQMLQERFEYEKQNLKRLSTGNNTQSSLEEKLASFCCAFFPEMVCSNSGFGSWLDTLPLLDRKSILLDVELLEKLSQSILVDVKDLHAVLSSISGLLEYVLKFSMDFSSRPPTDFLPHQKILWLLDAWTLVDSAVSGTVASFVIEMWFKWHSSMWTYGLKLLKNSSNVSYPGNQVPCIPFEPTKLSMLFQILQHSFPVVDFPIHCLKLRVSSSKLWRDFPLKSDLASTLFSAAHSLFQQIIFAHEKSFEVDNFGKIKSIFHSIQENSFKQEELRTLKALIQSSKHGGLTSLVDQYIVPLLRELYIECPSHDYLYNLGKAWIHIGGLRFNLLANPDYLDPAMKYEFKYLRLQEKISLLELEIKVRQECYHLAGRNSTVDDEKWRKSLLGKLQKERKRLQTKIMFRPDPAKYMKLKSVCAEFHEFVASSAELARNLDQHDMNIQLRIDEACNWQVTSASFIDQLSEEYPEYIDIIQPVQVAIYEIKLGLSVAVSSALQKAYLHEVGGSADQILESIYSLLQFPRSWPSEAISVDPDTMLPVFQSSNMDVSKNASAMDVNLLKKLLSISRDTNCNKELPILQLHANIYHISLVRVARHVRSTMLMDNASFLFLNKIFDQFASLWINMKVHIKAKEDIEAQKYKFRPRSFRIEDILDVDVSSLLEFSADESLSPEWQELMKSPAKENGNFEEEWNLVQESVLKSMVHLHNQLFGSNNLIELPRIAQVNTEDILDSFMDSYKLGIKIIKDMPPLLSFTLDMNLMPEHLLHLCVEYKQKFSPFHQLDHVYNIYKDSNAPALAKMVKPLTVLQNRVVSLLDEWPEHPGLQKILDIIKTLLALSVDTPLTKALLGLQFLLSRTQALQENASKFSFSDQLQPFFALVSSWQKLELMCWPALLDGVMEQCDANAGKLWLPLYSVLHREHFGDSDYLYTIQSLEEFIQTASVGEFRKRLELLLAFHGQFSMRMRMKADPSPHLMENLKILYNVFGYHMQFLPLISEHVEASRRNIEKELKEVAKLSQWDLRQCYLSIENSRRIRHKILKLIQKFSDTLQQPVMIVLNQEEMRKRMKIATLLEENPVSDAHAMNADTLANVLGLAQFNSADRALHYGGWKKKFDFALEYLCSKLDLPSVPFMNFEGVADLLRQSLSSASEHQMCHDGWKEGWTSLEDIYRIATDCTFIWKHGTKNPKKRRALADLFELLERCGLSKHESIFFEEEFKSSQSIGWFLQPSYDVRHLLLPLKGSSPENVKSTSLSDHFHKLPHEVCDANWEVASQYYFKNLAMMQQLQKIRLNFHKDLTLDQVNRSASFLNHLIKIQQDQRSVAYSFAEQMKGLRRHTSLLREFDQGTGTECYVTPYQIAVHKYMWQQKQLFDSLFAMASDASLLLKTVENTHLNTCNVIKSEVSYVSAFIDMFIPAFQKSKDALDRYLLGSNGIIVTPAACTPPLVASKQMEQLVIENFDVINDFEECFQTIYNEAFLRRSVDEPFLNRFRDIIDRGRVIMEEFRSELEHERKFSSICEDGDSSAEDLSKLYASFAEIYEGTIMQVVDAFERLSLSNKGHILPESSVHLLTGNLPSWKVSFDFCLEALQLNRIYDALGRTVIAAGKLVSTRRHSQFNLCLDIQASLKYLHALLEVLLTVGDGILSELLALHKTVGEMTYMLANMFALLYSKGFGTPEGQVDNSGNDTTQDAHGTGMGEGEGVNDVSDQIDDEDQLLGTFDKQSEGPDASNDIPSKDGKGIEMEQDFAADTFSVSEDSGDDADDGCEEDDDTNLDSVMGEGADRNGEIVDEKLWDKDEDGNPDDTIEKYESGSSVRETDPSSREVRAKEDSAAAMDDYGELNNDETDKLSDKNENPDVNGDDHGNTNEMKLDKETAFEDPSGIQLDDQQVFEDESMDNGSADPDAKEEGSDDPNDTADDRDTEDGETNPMDDLIDDANPSQVDGNVKNDEQGMEGAENGDKDLGTKDNELTAPGMDPADDSILNTDSLQPVNKAGPTADSSLAFESDSRDPRYSLAPSRNFPSDHLPEMGMTLPISSKGEKSTSDQPKAQSPQDDTSSVQRTHSNPYRSIGDALEEWKERIKICADGQQENEPETPDVLEDENADGYEFVSESGKGTCQALGPATSDQIDRNIKKNKSDADNSVSEQKREDDEMKVVDEDSEIHRIGHYNASALRQKMDEQMQESGITSDVPMEEELPEVDGQPGNQSGDLIIMDNSYMNNDILKLNNPSMIDQDLGKVKNIEEVSVDTEHDNAAAIWRRYELTTTRLSQELTEQLRLVMEPTVASKLQGDYKTGKRINMKKVIPYIASHYRKDKIWLRRTRPNKRDYQVVVAIDDSRSMSESRCGEVAIEALITVCRAMSQLEVGQLAAVSFGAQGNVRLLQGFGQPFTGEAGIKMISSLTFKQDNTIADEPMVNLLKELNGMLDSAVANARLPTGQNPLQQLILIIADGRFHEKESLKRYVRDVLSRKRMIAFILLDSPQESIMELMSATFQGGKASFSRYLNSFPFPYYVVLKNIESLPRTMADLLRQWFELMQSSDKFTSLSIFLLSDKDENPDINGDDHGNTDEMKLDKEAAFEDPSGIQLDDQQFFEDESMDNGSADPDAKEEGSDDPNDTADDMVTDDGETNPMDDLIDDANPSQVDGNVENDEQGMEGAEIGDKDLGTKDNELTAPGVDPADDSILNADSLQPVNKAGPTADSSLAFESDSRDPQYSLAPSRNFPSDHLKQGSIGDALEEWKERIKICADGQQENEPEAPDVLEDENADGYEFVSESGKDNSVREQKREDDGMKVVDEDSQIHRIGHYNASAKLSF</sequence>
<comment type="caution">
    <text evidence="1">The sequence shown here is derived from an EMBL/GenBank/DDBJ whole genome shotgun (WGS) entry which is preliminary data.</text>
</comment>
<dbReference type="Proteomes" id="UP001234297">
    <property type="component" value="Chromosome 7"/>
</dbReference>